<dbReference type="InterPro" id="IPR025202">
    <property type="entry name" value="PLD-like_dom"/>
</dbReference>
<evidence type="ECO:0000256" key="6">
    <source>
        <dbReference type="ARBA" id="ARBA00023098"/>
    </source>
</evidence>
<gene>
    <name evidence="8" type="ORF">XJ44_02255</name>
</gene>
<comment type="caution">
    <text evidence="8">The sequence shown here is derived from an EMBL/GenBank/DDBJ whole genome shotgun (WGS) entry which is preliminary data.</text>
</comment>
<dbReference type="SMART" id="SM00155">
    <property type="entry name" value="PLDc"/>
    <property type="match status" value="2"/>
</dbReference>
<organism evidence="8 9">
    <name type="scientific">Thermosipho affectus</name>
    <dbReference type="NCBI Taxonomy" id="660294"/>
    <lineage>
        <taxon>Bacteria</taxon>
        <taxon>Thermotogati</taxon>
        <taxon>Thermotogota</taxon>
        <taxon>Thermotogae</taxon>
        <taxon>Thermotogales</taxon>
        <taxon>Fervidobacteriaceae</taxon>
        <taxon>Thermosipho</taxon>
    </lineage>
</organism>
<proteinExistence type="inferred from homology"/>
<name>A0ABX3IJ07_9BACT</name>
<evidence type="ECO:0000256" key="5">
    <source>
        <dbReference type="ARBA" id="ARBA00022963"/>
    </source>
</evidence>
<keyword evidence="5" id="KW-0442">Lipid degradation</keyword>
<accession>A0ABX3IJ07</accession>
<dbReference type="Proteomes" id="UP000242616">
    <property type="component" value="Unassembled WGS sequence"/>
</dbReference>
<dbReference type="SUPFAM" id="SSF56024">
    <property type="entry name" value="Phospholipase D/nuclease"/>
    <property type="match status" value="2"/>
</dbReference>
<dbReference type="Pfam" id="PF13091">
    <property type="entry name" value="PLDc_2"/>
    <property type="match status" value="2"/>
</dbReference>
<comment type="catalytic activity">
    <reaction evidence="1">
        <text>a 1,2-diacyl-sn-glycero-3-phosphocholine + H2O = a 1,2-diacyl-sn-glycero-3-phosphate + choline + H(+)</text>
        <dbReference type="Rhea" id="RHEA:14445"/>
        <dbReference type="ChEBI" id="CHEBI:15354"/>
        <dbReference type="ChEBI" id="CHEBI:15377"/>
        <dbReference type="ChEBI" id="CHEBI:15378"/>
        <dbReference type="ChEBI" id="CHEBI:57643"/>
        <dbReference type="ChEBI" id="CHEBI:58608"/>
        <dbReference type="EC" id="3.1.4.4"/>
    </reaction>
</comment>
<dbReference type="InterPro" id="IPR001736">
    <property type="entry name" value="PLipase_D/transphosphatidylase"/>
</dbReference>
<evidence type="ECO:0000313" key="9">
    <source>
        <dbReference type="Proteomes" id="UP000242616"/>
    </source>
</evidence>
<keyword evidence="4" id="KW-0378">Hydrolase</keyword>
<comment type="similarity">
    <text evidence="2">Belongs to the phospholipase D family.</text>
</comment>
<dbReference type="EC" id="3.1.4.4" evidence="3"/>
<dbReference type="Gene3D" id="3.30.870.10">
    <property type="entry name" value="Endonuclease Chain A"/>
    <property type="match status" value="2"/>
</dbReference>
<sequence>MKLGSLVLLLFTIVVLSVEVYFTEFCDLTDVVVNFVNNSRQFLYVSSFSIDKNEVIDAINKLYKKGVDVRVILEVPNAKLESPVLKDYESSLHHAKFMVNENGVLFGSANFTESGLVEGFNDMLFFDNYVIEFKKLFLKLWNEGVIISLDDFLVVGYDDVERILLKLMQGARKRIYLCVYAFTNPKILAMLKYKESKGVDVKIITDSWFERYALFDYPYRFIKIIKDRMLHHKFVIVDNYVFLGSANFTRNGLNRNYEICYISKTLAKKYLEVFNFLWRRKSGN</sequence>
<dbReference type="EMBL" id="LBFC01000006">
    <property type="protein sequence ID" value="ONN27810.1"/>
    <property type="molecule type" value="Genomic_DNA"/>
</dbReference>
<keyword evidence="6" id="KW-0443">Lipid metabolism</keyword>
<feature type="domain" description="PLD phosphodiesterase" evidence="7">
    <location>
        <begin position="226"/>
        <end position="252"/>
    </location>
</feature>
<dbReference type="PROSITE" id="PS50035">
    <property type="entry name" value="PLD"/>
    <property type="match status" value="2"/>
</dbReference>
<evidence type="ECO:0000259" key="7">
    <source>
        <dbReference type="PROSITE" id="PS50035"/>
    </source>
</evidence>
<dbReference type="PANTHER" id="PTHR43856">
    <property type="entry name" value="CARDIOLIPIN HYDROLASE"/>
    <property type="match status" value="1"/>
</dbReference>
<evidence type="ECO:0000256" key="2">
    <source>
        <dbReference type="ARBA" id="ARBA00008664"/>
    </source>
</evidence>
<feature type="domain" description="PLD phosphodiesterase" evidence="7">
    <location>
        <begin position="89"/>
        <end position="115"/>
    </location>
</feature>
<dbReference type="CDD" id="cd09116">
    <property type="entry name" value="PLDc_Nuc_like"/>
    <property type="match status" value="1"/>
</dbReference>
<evidence type="ECO:0000256" key="3">
    <source>
        <dbReference type="ARBA" id="ARBA00012027"/>
    </source>
</evidence>
<evidence type="ECO:0000313" key="8">
    <source>
        <dbReference type="EMBL" id="ONN27810.1"/>
    </source>
</evidence>
<evidence type="ECO:0000256" key="1">
    <source>
        <dbReference type="ARBA" id="ARBA00000798"/>
    </source>
</evidence>
<reference evidence="8 9" key="1">
    <citation type="submission" date="2015-06" db="EMBL/GenBank/DDBJ databases">
        <title>Genome sequencing of Thermotogales isolates from hydrothermal vents.</title>
        <authorList>
            <person name="Haverkamp T.H."/>
            <person name="Kublanov I.V."/>
            <person name="Nesbo C.L."/>
        </authorList>
    </citation>
    <scope>NUCLEOTIDE SEQUENCE [LARGE SCALE GENOMIC DNA]</scope>
    <source>
        <strain evidence="9">ik275mar</strain>
    </source>
</reference>
<protein>
    <recommendedName>
        <fullName evidence="3">phospholipase D</fullName>
        <ecNumber evidence="3">3.1.4.4</ecNumber>
    </recommendedName>
</protein>
<dbReference type="PANTHER" id="PTHR43856:SF1">
    <property type="entry name" value="MITOCHONDRIAL CARDIOLIPIN HYDROLASE"/>
    <property type="match status" value="1"/>
</dbReference>
<dbReference type="RefSeq" id="WP_077197923.1">
    <property type="nucleotide sequence ID" value="NZ_LBFC01000006.1"/>
</dbReference>
<keyword evidence="9" id="KW-1185">Reference proteome</keyword>
<dbReference type="InterPro" id="IPR051406">
    <property type="entry name" value="PLD_domain"/>
</dbReference>
<evidence type="ECO:0000256" key="4">
    <source>
        <dbReference type="ARBA" id="ARBA00022801"/>
    </source>
</evidence>